<evidence type="ECO:0000313" key="4">
    <source>
        <dbReference type="Proteomes" id="UP000243488"/>
    </source>
</evidence>
<dbReference type="PANTHER" id="PTHR46278">
    <property type="entry name" value="DEHYDROGENASE, PUTATIVE-RELATED"/>
    <property type="match status" value="1"/>
</dbReference>
<dbReference type="InterPro" id="IPR000534">
    <property type="entry name" value="Semialdehyde_DH_NAD-bd"/>
</dbReference>
<feature type="domain" description="Semialdehyde dehydrogenase NAD-binding" evidence="2">
    <location>
        <begin position="6"/>
        <end position="121"/>
    </location>
</feature>
<dbReference type="Gene3D" id="3.40.50.720">
    <property type="entry name" value="NAD(P)-binding Rossmann-like Domain"/>
    <property type="match status" value="1"/>
</dbReference>
<protein>
    <submittedName>
        <fullName evidence="3">Aspartate-semialdehyde dehydrogenase</fullName>
    </submittedName>
</protein>
<proteinExistence type="inferred from homology"/>
<dbReference type="Gene3D" id="3.30.360.10">
    <property type="entry name" value="Dihydrodipicolinate Reductase, domain 2"/>
    <property type="match status" value="1"/>
</dbReference>
<dbReference type="NCBIfam" id="NF004224">
    <property type="entry name" value="PRK05671.1"/>
    <property type="match status" value="1"/>
</dbReference>
<dbReference type="SUPFAM" id="SSF55347">
    <property type="entry name" value="Glyceraldehyde-3-phosphate dehydrogenase-like, C-terminal domain"/>
    <property type="match status" value="1"/>
</dbReference>
<dbReference type="CDD" id="cd17894">
    <property type="entry name" value="ASADH_USG1_N"/>
    <property type="match status" value="1"/>
</dbReference>
<reference evidence="3 4" key="1">
    <citation type="submission" date="2017-03" db="EMBL/GenBank/DDBJ databases">
        <title>Complete genome sequence of the novel DNRA strain Pseudomonas sp. S-6-2 isolated from Chinese polluted river sediment. Journal of Biotechnology.</title>
        <authorList>
            <person name="Li J."/>
            <person name="Xiang F."/>
            <person name="Wang L."/>
            <person name="Xi L."/>
            <person name="Liu J."/>
        </authorList>
    </citation>
    <scope>NUCLEOTIDE SEQUENCE [LARGE SCALE GENOMIC DNA]</scope>
    <source>
        <strain evidence="3 4">S-6-2</strain>
    </source>
</reference>
<evidence type="ECO:0000256" key="1">
    <source>
        <dbReference type="ARBA" id="ARBA00010584"/>
    </source>
</evidence>
<dbReference type="RefSeq" id="WP_080050822.1">
    <property type="nucleotide sequence ID" value="NZ_CP020100.1"/>
</dbReference>
<organism evidence="3 4">
    <name type="scientific">Halopseudomonas phragmitis</name>
    <dbReference type="NCBI Taxonomy" id="1931241"/>
    <lineage>
        <taxon>Bacteria</taxon>
        <taxon>Pseudomonadati</taxon>
        <taxon>Pseudomonadota</taxon>
        <taxon>Gammaproteobacteria</taxon>
        <taxon>Pseudomonadales</taxon>
        <taxon>Pseudomonadaceae</taxon>
        <taxon>Halopseudomonas</taxon>
    </lineage>
</organism>
<dbReference type="PANTHER" id="PTHR46278:SF2">
    <property type="entry name" value="ASPARTATE-SEMIALDEHYDE DEHYDROGENASE"/>
    <property type="match status" value="1"/>
</dbReference>
<dbReference type="STRING" id="1931241.BVH74_14730"/>
<dbReference type="Proteomes" id="UP000243488">
    <property type="component" value="Chromosome"/>
</dbReference>
<dbReference type="Pfam" id="PF02774">
    <property type="entry name" value="Semialdhyde_dhC"/>
    <property type="match status" value="1"/>
</dbReference>
<name>A0A1V0B7M5_9GAMM</name>
<dbReference type="InterPro" id="IPR036291">
    <property type="entry name" value="NAD(P)-bd_dom_sf"/>
</dbReference>
<dbReference type="SMART" id="SM00859">
    <property type="entry name" value="Semialdhyde_dh"/>
    <property type="match status" value="1"/>
</dbReference>
<dbReference type="KEGG" id="ppha:BVH74_14730"/>
<comment type="similarity">
    <text evidence="1">Belongs to the aspartate-semialdehyde dehydrogenase family.</text>
</comment>
<dbReference type="Pfam" id="PF01118">
    <property type="entry name" value="Semialdhyde_dh"/>
    <property type="match status" value="1"/>
</dbReference>
<dbReference type="NCBIfam" id="NF011456">
    <property type="entry name" value="PRK14874.1"/>
    <property type="match status" value="1"/>
</dbReference>
<dbReference type="InterPro" id="IPR012280">
    <property type="entry name" value="Semialdhyde_DH_dimer_dom"/>
</dbReference>
<dbReference type="EMBL" id="CP020100">
    <property type="protein sequence ID" value="AQZ95929.1"/>
    <property type="molecule type" value="Genomic_DNA"/>
</dbReference>
<sequence length="339" mass="36057">MSAAVSVAIVGVENLAGEAVLAVLEDHEFSFAQVRLVDLEAVAGGRLMVKGQSLKVEPLERFDFTEVQAVLFLGDPALTNDWADKASVAGCMVVDTTGALRECPEVPLVVAGVNDEVLAGCTRGAKVCAADSQVVQAALAVQPLLSAGLEALVLATYQSMSTRGQEALEALAMQTGKLLNGQPVEKGVFDKQVAFNLLARVGEPLDDGGTLPEQQFAEDLRRVLGLPQLLVSITCVLVPLFYGNAQVLQVQTRETLELKRINSAIRKLDGLKLLDKPAAGGFPTPVTDATGSDQVWVGRLRTDSGDSRRINMWTVSDNLRKGVALNSLQTVELLIKGLL</sequence>
<dbReference type="GO" id="GO:0051287">
    <property type="term" value="F:NAD binding"/>
    <property type="evidence" value="ECO:0007669"/>
    <property type="project" value="InterPro"/>
</dbReference>
<evidence type="ECO:0000313" key="3">
    <source>
        <dbReference type="EMBL" id="AQZ95929.1"/>
    </source>
</evidence>
<dbReference type="GO" id="GO:0046983">
    <property type="term" value="F:protein dimerization activity"/>
    <property type="evidence" value="ECO:0007669"/>
    <property type="project" value="InterPro"/>
</dbReference>
<dbReference type="SUPFAM" id="SSF51735">
    <property type="entry name" value="NAD(P)-binding Rossmann-fold domains"/>
    <property type="match status" value="1"/>
</dbReference>
<gene>
    <name evidence="3" type="ORF">BVH74_14730</name>
</gene>
<keyword evidence="4" id="KW-1185">Reference proteome</keyword>
<dbReference type="GO" id="GO:0008652">
    <property type="term" value="P:amino acid biosynthetic process"/>
    <property type="evidence" value="ECO:0007669"/>
    <property type="project" value="InterPro"/>
</dbReference>
<evidence type="ECO:0000259" key="2">
    <source>
        <dbReference type="SMART" id="SM00859"/>
    </source>
</evidence>
<dbReference type="PIRSF" id="PIRSF000148">
    <property type="entry name" value="ASA_dh"/>
    <property type="match status" value="1"/>
</dbReference>
<accession>A0A1V0B7M5</accession>
<dbReference type="AlphaFoldDB" id="A0A1V0B7M5"/>
<dbReference type="GO" id="GO:0016620">
    <property type="term" value="F:oxidoreductase activity, acting on the aldehyde or oxo group of donors, NAD or NADP as acceptor"/>
    <property type="evidence" value="ECO:0007669"/>
    <property type="project" value="InterPro"/>
</dbReference>